<dbReference type="Proteomes" id="UP000265431">
    <property type="component" value="Unassembled WGS sequence"/>
</dbReference>
<keyword evidence="3" id="KW-1185">Reference proteome</keyword>
<reference evidence="2 3" key="1">
    <citation type="submission" date="2018-08" db="EMBL/GenBank/DDBJ databases">
        <title>Henriciella mobilis sp. nov., isolated from seawater.</title>
        <authorList>
            <person name="Cheng H."/>
            <person name="Wu Y.-H."/>
            <person name="Xu X.-W."/>
            <person name="Guo L.-L."/>
        </authorList>
    </citation>
    <scope>NUCLEOTIDE SEQUENCE [LARGE SCALE GENOMIC DNA]</scope>
    <source>
        <strain evidence="2 3">CCUG66934</strain>
    </source>
</reference>
<evidence type="ECO:0000256" key="1">
    <source>
        <dbReference type="SAM" id="SignalP"/>
    </source>
</evidence>
<feature type="signal peptide" evidence="1">
    <location>
        <begin position="1"/>
        <end position="18"/>
    </location>
</feature>
<gene>
    <name evidence="2" type="ORF">D1224_09615</name>
</gene>
<dbReference type="PROSITE" id="PS51257">
    <property type="entry name" value="PROKAR_LIPOPROTEIN"/>
    <property type="match status" value="1"/>
</dbReference>
<comment type="caution">
    <text evidence="2">The sequence shown here is derived from an EMBL/GenBank/DDBJ whole genome shotgun (WGS) entry which is preliminary data.</text>
</comment>
<proteinExistence type="predicted"/>
<evidence type="ECO:0008006" key="4">
    <source>
        <dbReference type="Google" id="ProtNLM"/>
    </source>
</evidence>
<dbReference type="EMBL" id="QWGB01000005">
    <property type="protein sequence ID" value="RIJ24470.1"/>
    <property type="molecule type" value="Genomic_DNA"/>
</dbReference>
<sequence>MKKQIAIASIMLMVGACASSTPYKEASSERSFGYSEQVLESDRYRIQYRLDDDHVGKAQDYALLRAAELTMEKGYTTFEVVNQTADVNTDERRASRIGFERDYAISRSCGLLGCTSRATPVTTVGAGFGSTTLRDDETVVTIEILMSNRNAALGGSYYDASEVAANIRSRM</sequence>
<dbReference type="NCBIfam" id="NF047637">
    <property type="entry name" value="lipo_CC0125"/>
    <property type="match status" value="1"/>
</dbReference>
<protein>
    <recommendedName>
        <fullName evidence="4">DUF4136 domain-containing protein</fullName>
    </recommendedName>
</protein>
<evidence type="ECO:0000313" key="3">
    <source>
        <dbReference type="Proteomes" id="UP000265431"/>
    </source>
</evidence>
<accession>A0A399QZZ2</accession>
<name>A0A399QZZ2_9PROT</name>
<dbReference type="OrthoDB" id="7172943at2"/>
<keyword evidence="1" id="KW-0732">Signal</keyword>
<organism evidence="2 3">
    <name type="scientific">Henriciella barbarensis</name>
    <dbReference type="NCBI Taxonomy" id="86342"/>
    <lineage>
        <taxon>Bacteria</taxon>
        <taxon>Pseudomonadati</taxon>
        <taxon>Pseudomonadota</taxon>
        <taxon>Alphaproteobacteria</taxon>
        <taxon>Hyphomonadales</taxon>
        <taxon>Hyphomonadaceae</taxon>
        <taxon>Henriciella</taxon>
    </lineage>
</organism>
<evidence type="ECO:0000313" key="2">
    <source>
        <dbReference type="EMBL" id="RIJ24470.1"/>
    </source>
</evidence>
<feature type="chain" id="PRO_5017296076" description="DUF4136 domain-containing protein" evidence="1">
    <location>
        <begin position="19"/>
        <end position="171"/>
    </location>
</feature>
<dbReference type="RefSeq" id="WP_119379659.1">
    <property type="nucleotide sequence ID" value="NZ_QWGB01000005.1"/>
</dbReference>
<dbReference type="AlphaFoldDB" id="A0A399QZZ2"/>